<feature type="modified residue" description="4-aspartylphosphate" evidence="6">
    <location>
        <position position="89"/>
    </location>
</feature>
<dbReference type="RefSeq" id="WP_264715513.1">
    <property type="nucleotide sequence ID" value="NZ_JAPDNT010000022.1"/>
</dbReference>
<dbReference type="Gene3D" id="6.10.250.690">
    <property type="match status" value="1"/>
</dbReference>
<keyword evidence="4 7" id="KW-0238">DNA-binding</keyword>
<evidence type="ECO:0000256" key="1">
    <source>
        <dbReference type="ARBA" id="ARBA00022553"/>
    </source>
</evidence>
<dbReference type="GO" id="GO:0032993">
    <property type="term" value="C:protein-DNA complex"/>
    <property type="evidence" value="ECO:0007669"/>
    <property type="project" value="TreeGrafter"/>
</dbReference>
<dbReference type="InterPro" id="IPR039420">
    <property type="entry name" value="WalR-like"/>
</dbReference>
<keyword evidence="1 6" id="KW-0597">Phosphoprotein</keyword>
<evidence type="ECO:0000256" key="2">
    <source>
        <dbReference type="ARBA" id="ARBA00023012"/>
    </source>
</evidence>
<evidence type="ECO:0000256" key="5">
    <source>
        <dbReference type="ARBA" id="ARBA00023163"/>
    </source>
</evidence>
<proteinExistence type="predicted"/>
<gene>
    <name evidence="10" type="ORF">OL599_19165</name>
</gene>
<dbReference type="SMART" id="SM00448">
    <property type="entry name" value="REC"/>
    <property type="match status" value="1"/>
</dbReference>
<evidence type="ECO:0000256" key="7">
    <source>
        <dbReference type="PROSITE-ProRule" id="PRU01091"/>
    </source>
</evidence>
<feature type="DNA-binding region" description="OmpR/PhoB-type" evidence="7">
    <location>
        <begin position="169"/>
        <end position="269"/>
    </location>
</feature>
<reference evidence="10" key="1">
    <citation type="submission" date="2022-09" db="EMBL/GenBank/DDBJ databases">
        <title>Rhodovastum sp. nov. RN2-1 isolated from soil in Seongnam, South Korea.</title>
        <authorList>
            <person name="Le N.T."/>
        </authorList>
    </citation>
    <scope>NUCLEOTIDE SEQUENCE</scope>
    <source>
        <strain evidence="10">RN2-1</strain>
    </source>
</reference>
<evidence type="ECO:0000256" key="3">
    <source>
        <dbReference type="ARBA" id="ARBA00023015"/>
    </source>
</evidence>
<comment type="caution">
    <text evidence="10">The sequence shown here is derived from an EMBL/GenBank/DDBJ whole genome shotgun (WGS) entry which is preliminary data.</text>
</comment>
<dbReference type="InterPro" id="IPR011006">
    <property type="entry name" value="CheY-like_superfamily"/>
</dbReference>
<dbReference type="PANTHER" id="PTHR48111:SF4">
    <property type="entry name" value="DNA-BINDING DUAL TRANSCRIPTIONAL REGULATOR OMPR"/>
    <property type="match status" value="1"/>
</dbReference>
<evidence type="ECO:0000256" key="4">
    <source>
        <dbReference type="ARBA" id="ARBA00023125"/>
    </source>
</evidence>
<name>A0AA42CFI9_9PROT</name>
<keyword evidence="3" id="KW-0805">Transcription regulation</keyword>
<evidence type="ECO:0000259" key="8">
    <source>
        <dbReference type="PROSITE" id="PS50110"/>
    </source>
</evidence>
<feature type="domain" description="OmpR/PhoB-type" evidence="9">
    <location>
        <begin position="169"/>
        <end position="269"/>
    </location>
</feature>
<evidence type="ECO:0000313" key="10">
    <source>
        <dbReference type="EMBL" id="MCW3476689.1"/>
    </source>
</evidence>
<dbReference type="GO" id="GO:0000156">
    <property type="term" value="F:phosphorelay response regulator activity"/>
    <property type="evidence" value="ECO:0007669"/>
    <property type="project" value="TreeGrafter"/>
</dbReference>
<dbReference type="GO" id="GO:0005829">
    <property type="term" value="C:cytosol"/>
    <property type="evidence" value="ECO:0007669"/>
    <property type="project" value="TreeGrafter"/>
</dbReference>
<accession>A0AA42CFI9</accession>
<dbReference type="PANTHER" id="PTHR48111">
    <property type="entry name" value="REGULATOR OF RPOS"/>
    <property type="match status" value="1"/>
</dbReference>
<dbReference type="Pfam" id="PF00072">
    <property type="entry name" value="Response_reg"/>
    <property type="match status" value="1"/>
</dbReference>
<keyword evidence="2" id="KW-0902">Two-component regulatory system</keyword>
<dbReference type="EMBL" id="JAPDNT010000022">
    <property type="protein sequence ID" value="MCW3476689.1"/>
    <property type="molecule type" value="Genomic_DNA"/>
</dbReference>
<dbReference type="PROSITE" id="PS50110">
    <property type="entry name" value="RESPONSE_REGULATORY"/>
    <property type="match status" value="1"/>
</dbReference>
<dbReference type="SMART" id="SM00862">
    <property type="entry name" value="Trans_reg_C"/>
    <property type="match status" value="1"/>
</dbReference>
<feature type="domain" description="Response regulatory" evidence="8">
    <location>
        <begin position="40"/>
        <end position="153"/>
    </location>
</feature>
<dbReference type="Gene3D" id="1.10.10.10">
    <property type="entry name" value="Winged helix-like DNA-binding domain superfamily/Winged helix DNA-binding domain"/>
    <property type="match status" value="1"/>
</dbReference>
<dbReference type="PROSITE" id="PS51755">
    <property type="entry name" value="OMPR_PHOB"/>
    <property type="match status" value="1"/>
</dbReference>
<dbReference type="Proteomes" id="UP001165679">
    <property type="component" value="Unassembled WGS sequence"/>
</dbReference>
<organism evidence="10 11">
    <name type="scientific">Limobrevibacterium gyesilva</name>
    <dbReference type="NCBI Taxonomy" id="2991712"/>
    <lineage>
        <taxon>Bacteria</taxon>
        <taxon>Pseudomonadati</taxon>
        <taxon>Pseudomonadota</taxon>
        <taxon>Alphaproteobacteria</taxon>
        <taxon>Acetobacterales</taxon>
        <taxon>Acetobacteraceae</taxon>
        <taxon>Limobrevibacterium</taxon>
    </lineage>
</organism>
<reference evidence="10" key="2">
    <citation type="submission" date="2022-10" db="EMBL/GenBank/DDBJ databases">
        <authorList>
            <person name="Trinh H.N."/>
        </authorList>
    </citation>
    <scope>NUCLEOTIDE SEQUENCE</scope>
    <source>
        <strain evidence="10">RN2-1</strain>
    </source>
</reference>
<evidence type="ECO:0000259" key="9">
    <source>
        <dbReference type="PROSITE" id="PS51755"/>
    </source>
</evidence>
<keyword evidence="11" id="KW-1185">Reference proteome</keyword>
<dbReference type="SUPFAM" id="SSF52172">
    <property type="entry name" value="CheY-like"/>
    <property type="match status" value="1"/>
</dbReference>
<dbReference type="InterPro" id="IPR016032">
    <property type="entry name" value="Sig_transdc_resp-reg_C-effctor"/>
</dbReference>
<evidence type="ECO:0000256" key="6">
    <source>
        <dbReference type="PROSITE-ProRule" id="PRU00169"/>
    </source>
</evidence>
<dbReference type="InterPro" id="IPR036388">
    <property type="entry name" value="WH-like_DNA-bd_sf"/>
</dbReference>
<dbReference type="AlphaFoldDB" id="A0AA42CFI9"/>
<sequence>MDIPYPTLGTMRNDSTAMSIVGGPSTSESQAVAGGPLSPRVLVIEDHPDVARVMLNMLARSGMQTAWASCGAQAMQLKRSFNPQVALVDLELPDTSGIVLIQWLASEGDCGIIVVSGLSDEADRVVSLEVGADDYIAKPPKPRELVARIRAVHRRIDERTRRPAAASRPASLLIGDARVDLDGRLALDASGRHIDITAAEFAALDLLVAARGAPVSREHLSEGALRRAWQAEDRSVDQLIFGLRRKLAGDEAGRRLIRTIRGTGYSLHLSGNR</sequence>
<dbReference type="SUPFAM" id="SSF46894">
    <property type="entry name" value="C-terminal effector domain of the bipartite response regulators"/>
    <property type="match status" value="1"/>
</dbReference>
<dbReference type="InterPro" id="IPR001789">
    <property type="entry name" value="Sig_transdc_resp-reg_receiver"/>
</dbReference>
<evidence type="ECO:0000313" key="11">
    <source>
        <dbReference type="Proteomes" id="UP001165679"/>
    </source>
</evidence>
<keyword evidence="5" id="KW-0804">Transcription</keyword>
<protein>
    <submittedName>
        <fullName evidence="10">Response regulator transcription factor</fullName>
    </submittedName>
</protein>
<dbReference type="CDD" id="cd00383">
    <property type="entry name" value="trans_reg_C"/>
    <property type="match status" value="1"/>
</dbReference>
<dbReference type="InterPro" id="IPR001867">
    <property type="entry name" value="OmpR/PhoB-type_DNA-bd"/>
</dbReference>
<dbReference type="GO" id="GO:0006355">
    <property type="term" value="P:regulation of DNA-templated transcription"/>
    <property type="evidence" value="ECO:0007669"/>
    <property type="project" value="InterPro"/>
</dbReference>
<dbReference type="Gene3D" id="3.40.50.2300">
    <property type="match status" value="1"/>
</dbReference>
<dbReference type="Pfam" id="PF00486">
    <property type="entry name" value="Trans_reg_C"/>
    <property type="match status" value="1"/>
</dbReference>
<dbReference type="GO" id="GO:0000976">
    <property type="term" value="F:transcription cis-regulatory region binding"/>
    <property type="evidence" value="ECO:0007669"/>
    <property type="project" value="TreeGrafter"/>
</dbReference>